<accession>A0A8S3ZZW7</accession>
<feature type="region of interest" description="Disordered" evidence="1">
    <location>
        <begin position="888"/>
        <end position="908"/>
    </location>
</feature>
<feature type="compositionally biased region" description="Low complexity" evidence="1">
    <location>
        <begin position="764"/>
        <end position="775"/>
    </location>
</feature>
<dbReference type="EMBL" id="CAJHNH020006445">
    <property type="protein sequence ID" value="CAG5133738.1"/>
    <property type="molecule type" value="Genomic_DNA"/>
</dbReference>
<dbReference type="OrthoDB" id="6163056at2759"/>
<feature type="region of interest" description="Disordered" evidence="1">
    <location>
        <begin position="585"/>
        <end position="658"/>
    </location>
</feature>
<feature type="region of interest" description="Disordered" evidence="1">
    <location>
        <begin position="753"/>
        <end position="851"/>
    </location>
</feature>
<feature type="compositionally biased region" description="Polar residues" evidence="1">
    <location>
        <begin position="621"/>
        <end position="648"/>
    </location>
</feature>
<comment type="caution">
    <text evidence="2">The sequence shown here is derived from an EMBL/GenBank/DDBJ whole genome shotgun (WGS) entry which is preliminary data.</text>
</comment>
<feature type="compositionally biased region" description="Basic and acidic residues" evidence="1">
    <location>
        <begin position="33"/>
        <end position="42"/>
    </location>
</feature>
<keyword evidence="3" id="KW-1185">Reference proteome</keyword>
<sequence length="1155" mass="128420">MMIRVCECRQKETKQKWRSMATESPSSQTASRELQETEDLGHVKTCNFKQSQGGNADGYEVVAAAADSGKYRMRRFDKAEVPYCAPGEPEYIVSSAEKMAKAGHVNVQVDGSKSDVPEDREAATISLHSHISGNKMTAHEEINGKEYAEYNLDNNWKLQKRKMSHHDHNESEDWCDTDNETTPETKKASIGLSFVKKANNFTFPNYSAFRSLKPDPDPAEQEIIEEDIQRLRKNAFRNISGHQQQAGYVTSIADDGREIFIPAAHTFKKSGENCSSGYGSCSGSTIMQTDHKSSDVTLNTISFKAGSSDTKRLHKTISVGTTSLTEDKILEVLPAVGDNEYTSNYLLRDLLKAKEDAKVEKLMMNYEERIRNEHLPKNNYHAKEYYPSIKNTKKLPDSVLRHNTDDSQLSKVSNEKDHYINQEINSDNKKQLNDRLSPLNAGSVYRIQKDTRGVKNAGNSHYQQWNVRSSLKRSKARASLKKAFAEKTFRGLKTLSVYQEARGTKGKEVEQKYSSRHDNHMTTMTEINGDTSATAYKDNTKSATFSADLEYSMKTHPASGNSLRDQPDAKLVLLKDENSVVLNQASGSTERTQHSAKSRPAPNPPAGLYTSNVTHVRRVSRSQPPTTDTDSSQGPGDQSFTSVEPPSTESDHMNTESLQSHAMSIDKIESDMNDIINSNTSLAHSNSYLPHGIKIIDSGFDSASISSNESCLCAAAALQIPEESSSLYPSDILSQGRCSCACSSCLGSIQGAKKKSSWQDSPDSESWNNSNSFSSYDTNMHRRKLPSKGHNRNSTECILAPDEKYPSPNHMGRPSSVSALHSVIDDPQERRHPHLPQAQEQLSSSASDSSTAISRRYRELIKRGVPLRVSIISGEDVSVNNTQDELVHRDKLKSHTHPDTSNNRESTSRLQVGVKGDIHVDNQVYTESMNKLNLHSCRENAKDTTVQFKGENNHVDNCYYRLSPIPSLEEIIKEIPDETGCFPEETKAFLNRPDSELSVKALQAVLSGDCYSAEDNHSQCPELAIDQFFSQHTYPRQLTHGQSFDKSTAKELTLHATNESVARGYHGLIAGMDSRHVMYCQTIASNGSLVSINDLLPASSVTFHTMKSKLQKHGRIGVIGNQVLDVMGMCWLEETPPTTAVIMTQLTDPVTETEL</sequence>
<reference evidence="2" key="1">
    <citation type="submission" date="2021-04" db="EMBL/GenBank/DDBJ databases">
        <authorList>
            <consortium name="Molecular Ecology Group"/>
        </authorList>
    </citation>
    <scope>NUCLEOTIDE SEQUENCE</scope>
</reference>
<feature type="compositionally biased region" description="Polar residues" evidence="1">
    <location>
        <begin position="21"/>
        <end position="32"/>
    </location>
</feature>
<evidence type="ECO:0000313" key="2">
    <source>
        <dbReference type="EMBL" id="CAG5133738.1"/>
    </source>
</evidence>
<organism evidence="2 3">
    <name type="scientific">Candidula unifasciata</name>
    <dbReference type="NCBI Taxonomy" id="100452"/>
    <lineage>
        <taxon>Eukaryota</taxon>
        <taxon>Metazoa</taxon>
        <taxon>Spiralia</taxon>
        <taxon>Lophotrochozoa</taxon>
        <taxon>Mollusca</taxon>
        <taxon>Gastropoda</taxon>
        <taxon>Heterobranchia</taxon>
        <taxon>Euthyneura</taxon>
        <taxon>Panpulmonata</taxon>
        <taxon>Eupulmonata</taxon>
        <taxon>Stylommatophora</taxon>
        <taxon>Helicina</taxon>
        <taxon>Helicoidea</taxon>
        <taxon>Geomitridae</taxon>
        <taxon>Candidula</taxon>
    </lineage>
</organism>
<protein>
    <submittedName>
        <fullName evidence="2">Uncharacterized protein</fullName>
    </submittedName>
</protein>
<name>A0A8S3ZZW7_9EUPU</name>
<feature type="compositionally biased region" description="Low complexity" evidence="1">
    <location>
        <begin position="837"/>
        <end position="851"/>
    </location>
</feature>
<proteinExistence type="predicted"/>
<feature type="compositionally biased region" description="Basic residues" evidence="1">
    <location>
        <begin position="781"/>
        <end position="791"/>
    </location>
</feature>
<feature type="compositionally biased region" description="Polar residues" evidence="1">
    <location>
        <begin position="899"/>
        <end position="908"/>
    </location>
</feature>
<feature type="region of interest" description="Disordered" evidence="1">
    <location>
        <begin position="14"/>
        <end position="42"/>
    </location>
</feature>
<dbReference type="AlphaFoldDB" id="A0A8S3ZZW7"/>
<evidence type="ECO:0000256" key="1">
    <source>
        <dbReference type="SAM" id="MobiDB-lite"/>
    </source>
</evidence>
<dbReference type="Proteomes" id="UP000678393">
    <property type="component" value="Unassembled WGS sequence"/>
</dbReference>
<gene>
    <name evidence="2" type="ORF">CUNI_LOCUS19296</name>
</gene>
<evidence type="ECO:0000313" key="3">
    <source>
        <dbReference type="Proteomes" id="UP000678393"/>
    </source>
</evidence>